<gene>
    <name evidence="2" type="ORF">HUV48_02910</name>
</gene>
<protein>
    <submittedName>
        <fullName evidence="2">Glycosyltransferase family 2 protein</fullName>
    </submittedName>
</protein>
<feature type="domain" description="Glycosyltransferase 2-like" evidence="1">
    <location>
        <begin position="8"/>
        <end position="149"/>
    </location>
</feature>
<dbReference type="Pfam" id="PF00535">
    <property type="entry name" value="Glycos_transf_2"/>
    <property type="match status" value="1"/>
</dbReference>
<name>A0A850H222_9SPHN</name>
<keyword evidence="2" id="KW-0808">Transferase</keyword>
<proteinExistence type="predicted"/>
<keyword evidence="3" id="KW-1185">Reference proteome</keyword>
<reference evidence="2 3" key="1">
    <citation type="submission" date="2020-06" db="EMBL/GenBank/DDBJ databases">
        <title>Altererythrobacter sp. HHU K3-1.</title>
        <authorList>
            <person name="Zhang D."/>
            <person name="Xue H."/>
        </authorList>
    </citation>
    <scope>NUCLEOTIDE SEQUENCE [LARGE SCALE GENOMIC DNA]</scope>
    <source>
        <strain evidence="2 3">HHU K3-1</strain>
    </source>
</reference>
<dbReference type="Proteomes" id="UP000561438">
    <property type="component" value="Unassembled WGS sequence"/>
</dbReference>
<organism evidence="2 3">
    <name type="scientific">Qipengyuania atrilutea</name>
    <dbReference type="NCBI Taxonomy" id="2744473"/>
    <lineage>
        <taxon>Bacteria</taxon>
        <taxon>Pseudomonadati</taxon>
        <taxon>Pseudomonadota</taxon>
        <taxon>Alphaproteobacteria</taxon>
        <taxon>Sphingomonadales</taxon>
        <taxon>Erythrobacteraceae</taxon>
        <taxon>Qipengyuania</taxon>
    </lineage>
</organism>
<dbReference type="PANTHER" id="PTHR43685">
    <property type="entry name" value="GLYCOSYLTRANSFERASE"/>
    <property type="match status" value="1"/>
</dbReference>
<comment type="caution">
    <text evidence="2">The sequence shown here is derived from an EMBL/GenBank/DDBJ whole genome shotgun (WGS) entry which is preliminary data.</text>
</comment>
<dbReference type="AlphaFoldDB" id="A0A850H222"/>
<sequence>MRPNLTAAICTYKRNEPLALLLNRLGELADNDRELYALGVVVVDDSADQQARDLVMSFANRFERGIEYRHSGKRNISIARNLVLQTAADGGADWIAMTDDDCEPSDEWLSELLRVQREYDADIVTGPLFRRAPDDAPNWLKTQPFLNLANLEAPTGTILDSAFTNNSMIPASIFSDRQDLRFDPEFGRIGGEDMVFYRQVAKEGYRIVFAANAKVFENEDENRLTFPYQLRRHFWMGNSSVRTMLNEGSSNIRMVVHSTGTAVRALSRPFIRTLKGERPQWFYCAAQLSEAAGKYLGVLGVKVKHK</sequence>
<evidence type="ECO:0000259" key="1">
    <source>
        <dbReference type="Pfam" id="PF00535"/>
    </source>
</evidence>
<dbReference type="PANTHER" id="PTHR43685:SF2">
    <property type="entry name" value="GLYCOSYLTRANSFERASE 2-LIKE DOMAIN-CONTAINING PROTEIN"/>
    <property type="match status" value="1"/>
</dbReference>
<dbReference type="InterPro" id="IPR050834">
    <property type="entry name" value="Glycosyltransf_2"/>
</dbReference>
<accession>A0A850H222</accession>
<dbReference type="RefSeq" id="WP_176266259.1">
    <property type="nucleotide sequence ID" value="NZ_JABWGV010000001.1"/>
</dbReference>
<dbReference type="Gene3D" id="3.90.550.10">
    <property type="entry name" value="Spore Coat Polysaccharide Biosynthesis Protein SpsA, Chain A"/>
    <property type="match status" value="1"/>
</dbReference>
<dbReference type="InterPro" id="IPR001173">
    <property type="entry name" value="Glyco_trans_2-like"/>
</dbReference>
<dbReference type="EMBL" id="JABWGV010000001">
    <property type="protein sequence ID" value="NVD43968.1"/>
    <property type="molecule type" value="Genomic_DNA"/>
</dbReference>
<evidence type="ECO:0000313" key="3">
    <source>
        <dbReference type="Proteomes" id="UP000561438"/>
    </source>
</evidence>
<dbReference type="GO" id="GO:0016740">
    <property type="term" value="F:transferase activity"/>
    <property type="evidence" value="ECO:0007669"/>
    <property type="project" value="UniProtKB-KW"/>
</dbReference>
<dbReference type="InterPro" id="IPR029044">
    <property type="entry name" value="Nucleotide-diphossugar_trans"/>
</dbReference>
<dbReference type="CDD" id="cd00761">
    <property type="entry name" value="Glyco_tranf_GTA_type"/>
    <property type="match status" value="1"/>
</dbReference>
<dbReference type="SUPFAM" id="SSF53448">
    <property type="entry name" value="Nucleotide-diphospho-sugar transferases"/>
    <property type="match status" value="1"/>
</dbReference>
<evidence type="ECO:0000313" key="2">
    <source>
        <dbReference type="EMBL" id="NVD43968.1"/>
    </source>
</evidence>